<keyword evidence="5" id="KW-1133">Transmembrane helix</keyword>
<evidence type="ECO:0000256" key="4">
    <source>
        <dbReference type="ARBA" id="ARBA00022640"/>
    </source>
</evidence>
<evidence type="ECO:0000256" key="1">
    <source>
        <dbReference type="ARBA" id="ARBA00004229"/>
    </source>
</evidence>
<dbReference type="InterPro" id="IPR022796">
    <property type="entry name" value="Chloroa_b-bind"/>
</dbReference>
<dbReference type="Pfam" id="PF00504">
    <property type="entry name" value="Chloroa_b-bind"/>
    <property type="match status" value="1"/>
</dbReference>
<dbReference type="OrthoDB" id="423598at2759"/>
<comment type="similarity">
    <text evidence="2">Belongs to the fucoxanthin chlorophyll protein family.</text>
</comment>
<gene>
    <name evidence="6" type="primary">LHCP12</name>
    <name evidence="6" type="ORF">Naga_101036g3</name>
</gene>
<reference evidence="6 7" key="1">
    <citation type="journal article" date="2014" name="Mol. Plant">
        <title>Chromosome Scale Genome Assembly and Transcriptome Profiling of Nannochloropsis gaditana in Nitrogen Depletion.</title>
        <authorList>
            <person name="Corteggiani Carpinelli E."/>
            <person name="Telatin A."/>
            <person name="Vitulo N."/>
            <person name="Forcato C."/>
            <person name="D'Angelo M."/>
            <person name="Schiavon R."/>
            <person name="Vezzi A."/>
            <person name="Giacometti G.M."/>
            <person name="Morosinotto T."/>
            <person name="Valle G."/>
        </authorList>
    </citation>
    <scope>NUCLEOTIDE SEQUENCE [LARGE SCALE GENOMIC DNA]</scope>
    <source>
        <strain evidence="6 7">B-31</strain>
    </source>
</reference>
<evidence type="ECO:0000256" key="2">
    <source>
        <dbReference type="ARBA" id="ARBA00005933"/>
    </source>
</evidence>
<comment type="subcellular location">
    <subcellularLocation>
        <location evidence="1">Plastid</location>
        <location evidence="1">Chloroplast</location>
    </subcellularLocation>
</comment>
<dbReference type="Proteomes" id="UP000019335">
    <property type="component" value="Chromosome 17"/>
</dbReference>
<evidence type="ECO:0000256" key="5">
    <source>
        <dbReference type="SAM" id="Phobius"/>
    </source>
</evidence>
<keyword evidence="4" id="KW-0934">Plastid</keyword>
<accession>W7TIB0</accession>
<dbReference type="EMBL" id="AZIL01001750">
    <property type="protein sequence ID" value="EWM23233.1"/>
    <property type="molecule type" value="Genomic_DNA"/>
</dbReference>
<dbReference type="AlphaFoldDB" id="W7TIB0"/>
<keyword evidence="3" id="KW-0150">Chloroplast</keyword>
<evidence type="ECO:0000256" key="3">
    <source>
        <dbReference type="ARBA" id="ARBA00022528"/>
    </source>
</evidence>
<dbReference type="Gene3D" id="1.10.3460.10">
    <property type="entry name" value="Chlorophyll a/b binding protein domain"/>
    <property type="match status" value="1"/>
</dbReference>
<feature type="transmembrane region" description="Helical" evidence="5">
    <location>
        <begin position="52"/>
        <end position="71"/>
    </location>
</feature>
<evidence type="ECO:0000313" key="6">
    <source>
        <dbReference type="EMBL" id="EWM23233.1"/>
    </source>
</evidence>
<keyword evidence="7" id="KW-1185">Reference proteome</keyword>
<feature type="transmembrane region" description="Helical" evidence="5">
    <location>
        <begin position="91"/>
        <end position="113"/>
    </location>
</feature>
<feature type="non-terminal residue" evidence="6">
    <location>
        <position position="1"/>
    </location>
</feature>
<dbReference type="SUPFAM" id="SSF103511">
    <property type="entry name" value="Chlorophyll a-b binding protein"/>
    <property type="match status" value="1"/>
</dbReference>
<protein>
    <submittedName>
        <fullName evidence="6">Light harvesting complex protein</fullName>
    </submittedName>
</protein>
<dbReference type="GO" id="GO:0009507">
    <property type="term" value="C:chloroplast"/>
    <property type="evidence" value="ECO:0007669"/>
    <property type="project" value="UniProtKB-SubCell"/>
</dbReference>
<keyword evidence="5" id="KW-0812">Transmembrane</keyword>
<evidence type="ECO:0000313" key="7">
    <source>
        <dbReference type="Proteomes" id="UP000019335"/>
    </source>
</evidence>
<comment type="caution">
    <text evidence="6">The sequence shown here is derived from an EMBL/GenBank/DDBJ whole genome shotgun (WGS) entry which is preliminary data.</text>
</comment>
<proteinExistence type="inferred from homology"/>
<keyword evidence="5" id="KW-0472">Membrane</keyword>
<sequence>AQVDKKSLAYREVMEAGATAPFGFFDPIGLSTGKTFKELKKWRESEVKHGRVAMLAVVGVLLQEVFAPFYNPETGSSDPGPAIFHFQELEALNPFLFVFLILGIAIVESFTISKGWESPEEMRAGESTPCQAFAFYPFSFSPEVSRFLGCQVPVDSLCMRVEFSAIGVGGCGAPALSRRFRSRRVGERMSPHKLPMLFSSLQAATRSRVSETRTWPATWSSTPSAWLLRRTWTRSSTSVPRSSTTVAWP</sequence>
<name>W7TIB0_9STRA</name>
<organism evidence="6 7">
    <name type="scientific">Nannochloropsis gaditana</name>
    <dbReference type="NCBI Taxonomy" id="72520"/>
    <lineage>
        <taxon>Eukaryota</taxon>
        <taxon>Sar</taxon>
        <taxon>Stramenopiles</taxon>
        <taxon>Ochrophyta</taxon>
        <taxon>Eustigmatophyceae</taxon>
        <taxon>Eustigmatales</taxon>
        <taxon>Monodopsidaceae</taxon>
        <taxon>Nannochloropsis</taxon>
    </lineage>
</organism>